<dbReference type="Pfam" id="PF05241">
    <property type="entry name" value="EBP"/>
    <property type="match status" value="1"/>
</dbReference>
<evidence type="ECO:0000256" key="4">
    <source>
        <dbReference type="ARBA" id="ARBA00022692"/>
    </source>
</evidence>
<keyword evidence="7" id="KW-0756">Sterol biosynthesis</keyword>
<keyword evidence="10" id="KW-1207">Sterol metabolism</keyword>
<keyword evidence="3" id="KW-0444">Lipid biosynthesis</keyword>
<evidence type="ECO:0000256" key="8">
    <source>
        <dbReference type="ARBA" id="ARBA00023098"/>
    </source>
</evidence>
<dbReference type="PROSITE" id="PS51751">
    <property type="entry name" value="EXPERA"/>
    <property type="match status" value="1"/>
</dbReference>
<evidence type="ECO:0000256" key="12">
    <source>
        <dbReference type="ARBA" id="ARBA00023235"/>
    </source>
</evidence>
<organism evidence="16 17">
    <name type="scientific">Sarocladium strictum</name>
    <name type="common">Black bundle disease fungus</name>
    <name type="synonym">Acremonium strictum</name>
    <dbReference type="NCBI Taxonomy" id="5046"/>
    <lineage>
        <taxon>Eukaryota</taxon>
        <taxon>Fungi</taxon>
        <taxon>Dikarya</taxon>
        <taxon>Ascomycota</taxon>
        <taxon>Pezizomycotina</taxon>
        <taxon>Sordariomycetes</taxon>
        <taxon>Hypocreomycetidae</taxon>
        <taxon>Hypocreales</taxon>
        <taxon>Sarocladiaceae</taxon>
        <taxon>Sarocladium</taxon>
    </lineage>
</organism>
<dbReference type="EMBL" id="JAPDFR010000008">
    <property type="protein sequence ID" value="KAK0384639.1"/>
    <property type="molecule type" value="Genomic_DNA"/>
</dbReference>
<evidence type="ECO:0000256" key="11">
    <source>
        <dbReference type="ARBA" id="ARBA00023221"/>
    </source>
</evidence>
<dbReference type="GO" id="GO:0016020">
    <property type="term" value="C:membrane"/>
    <property type="evidence" value="ECO:0007669"/>
    <property type="project" value="UniProtKB-SubCell"/>
</dbReference>
<feature type="transmembrane region" description="Helical" evidence="14">
    <location>
        <begin position="35"/>
        <end position="56"/>
    </location>
</feature>
<keyword evidence="17" id="KW-1185">Reference proteome</keyword>
<comment type="subcellular location">
    <subcellularLocation>
        <location evidence="1">Membrane</location>
        <topology evidence="1">Multi-pass membrane protein</topology>
    </subcellularLocation>
</comment>
<evidence type="ECO:0000256" key="1">
    <source>
        <dbReference type="ARBA" id="ARBA00004141"/>
    </source>
</evidence>
<evidence type="ECO:0000256" key="2">
    <source>
        <dbReference type="ARBA" id="ARBA00008337"/>
    </source>
</evidence>
<evidence type="ECO:0000259" key="15">
    <source>
        <dbReference type="PROSITE" id="PS51751"/>
    </source>
</evidence>
<feature type="transmembrane region" description="Helical" evidence="14">
    <location>
        <begin position="68"/>
        <end position="90"/>
    </location>
</feature>
<dbReference type="GO" id="GO:0004769">
    <property type="term" value="F:steroid Delta-isomerase activity"/>
    <property type="evidence" value="ECO:0007669"/>
    <property type="project" value="TreeGrafter"/>
</dbReference>
<keyword evidence="4 13" id="KW-0812">Transmembrane</keyword>
<name>A0AA39GDQ4_SARSR</name>
<feature type="transmembrane region" description="Helical" evidence="14">
    <location>
        <begin position="128"/>
        <end position="147"/>
    </location>
</feature>
<dbReference type="InterPro" id="IPR033118">
    <property type="entry name" value="EXPERA"/>
</dbReference>
<evidence type="ECO:0000313" key="17">
    <source>
        <dbReference type="Proteomes" id="UP001175261"/>
    </source>
</evidence>
<gene>
    <name evidence="16" type="ORF">NLU13_8725</name>
</gene>
<feature type="transmembrane region" description="Helical" evidence="14">
    <location>
        <begin position="193"/>
        <end position="213"/>
    </location>
</feature>
<keyword evidence="11" id="KW-0753">Steroid metabolism</keyword>
<dbReference type="PANTHER" id="PTHR14207:SF0">
    <property type="entry name" value="3-BETA-HYDROXYSTEROID-DELTA(8),DELTA(7)-ISOMERASE"/>
    <property type="match status" value="1"/>
</dbReference>
<feature type="transmembrane region" description="Helical" evidence="14">
    <location>
        <begin position="154"/>
        <end position="173"/>
    </location>
</feature>
<dbReference type="InterPro" id="IPR007905">
    <property type="entry name" value="EBP"/>
</dbReference>
<evidence type="ECO:0000256" key="6">
    <source>
        <dbReference type="ARBA" id="ARBA00022989"/>
    </source>
</evidence>
<feature type="domain" description="EXPERA" evidence="15">
    <location>
        <begin position="66"/>
        <end position="212"/>
    </location>
</feature>
<evidence type="ECO:0000256" key="3">
    <source>
        <dbReference type="ARBA" id="ARBA00022516"/>
    </source>
</evidence>
<evidence type="ECO:0000256" key="7">
    <source>
        <dbReference type="ARBA" id="ARBA00023011"/>
    </source>
</evidence>
<keyword evidence="12" id="KW-0413">Isomerase</keyword>
<comment type="similarity">
    <text evidence="2">Belongs to the EBP family.</text>
</comment>
<dbReference type="GO" id="GO:0000247">
    <property type="term" value="F:C-8 sterol isomerase activity"/>
    <property type="evidence" value="ECO:0007669"/>
    <property type="project" value="TreeGrafter"/>
</dbReference>
<proteinExistence type="inferred from homology"/>
<dbReference type="PANTHER" id="PTHR14207">
    <property type="entry name" value="STEROL ISOMERASE"/>
    <property type="match status" value="1"/>
</dbReference>
<evidence type="ECO:0000256" key="5">
    <source>
        <dbReference type="ARBA" id="ARBA00022955"/>
    </source>
</evidence>
<keyword evidence="6 13" id="KW-1133">Transmembrane helix</keyword>
<accession>A0AA39GDQ4</accession>
<dbReference type="AlphaFoldDB" id="A0AA39GDQ4"/>
<keyword evidence="8" id="KW-0443">Lipid metabolism</keyword>
<dbReference type="GO" id="GO:0016126">
    <property type="term" value="P:sterol biosynthetic process"/>
    <property type="evidence" value="ECO:0007669"/>
    <property type="project" value="UniProtKB-KW"/>
</dbReference>
<dbReference type="Proteomes" id="UP001175261">
    <property type="component" value="Unassembled WGS sequence"/>
</dbReference>
<reference evidence="16" key="1">
    <citation type="submission" date="2022-10" db="EMBL/GenBank/DDBJ databases">
        <title>Determination and structural analysis of whole genome sequence of Sarocladium strictum F4-1.</title>
        <authorList>
            <person name="Hu L."/>
            <person name="Jiang Y."/>
        </authorList>
    </citation>
    <scope>NUCLEOTIDE SEQUENCE</scope>
    <source>
        <strain evidence="16">F4-1</strain>
    </source>
</reference>
<comment type="caution">
    <text evidence="16">The sequence shown here is derived from an EMBL/GenBank/DDBJ whole genome shotgun (WGS) entry which is preliminary data.</text>
</comment>
<keyword evidence="9 13" id="KW-0472">Membrane</keyword>
<evidence type="ECO:0000256" key="14">
    <source>
        <dbReference type="SAM" id="Phobius"/>
    </source>
</evidence>
<protein>
    <recommendedName>
        <fullName evidence="15">EXPERA domain-containing protein</fullName>
    </recommendedName>
</protein>
<dbReference type="GO" id="GO:0047750">
    <property type="term" value="F:cholestenol delta-isomerase activity"/>
    <property type="evidence" value="ECO:0007669"/>
    <property type="project" value="InterPro"/>
</dbReference>
<keyword evidence="5" id="KW-0752">Steroid biosynthesis</keyword>
<dbReference type="GO" id="GO:0005783">
    <property type="term" value="C:endoplasmic reticulum"/>
    <property type="evidence" value="ECO:0007669"/>
    <property type="project" value="TreeGrafter"/>
</dbReference>
<evidence type="ECO:0000256" key="10">
    <source>
        <dbReference type="ARBA" id="ARBA00023166"/>
    </source>
</evidence>
<evidence type="ECO:0000256" key="13">
    <source>
        <dbReference type="PROSITE-ProRule" id="PRU01087"/>
    </source>
</evidence>
<sequence length="236" mass="27170">MEPPIATLVKDAIAHPYSTFDREIVDYVPNTLSSIALVSCFGAGCLAMFASTHAIIQKYRPQLSFGDRFLMMWFVMCGFIHFFFEGYFAYNFEHMPSRTDLFGQLWKEYSLSDSRYQTKDSFVTCMEAITAVAWGPLSFAIAYFILVDHPLRHPISIIVSLGQFYGDVLYYATCYFNEKVYNEIYCRPEAFYFYAYYVLMNAFWIVIPGGIIIQSVCATSKAFTHLQQTTKSKKKA</sequence>
<evidence type="ECO:0000313" key="16">
    <source>
        <dbReference type="EMBL" id="KAK0384639.1"/>
    </source>
</evidence>
<evidence type="ECO:0000256" key="9">
    <source>
        <dbReference type="ARBA" id="ARBA00023136"/>
    </source>
</evidence>